<sequence>MAFQRATAVQQLDPHTYSADFQEDWCIGSVPHGGYVTATLLTAVKRHFETTLRKQNQPHTLALHLDFLRRTQTGPVRFHVKDVKLGRQTSVVHVSLSQDDREEVVGYITQSNLHTEKGLSYLTNHAPHPERIPLSDGTTSLLLTGNDPLWTEKREWPNPNFRKATQQIRAWFPRHGQVAQNIYDQWMCFRDPASTWTHESLGFLADMFPQILESFYLDGFDPYDPKLDEQYSVPELRAMSKGKAPFWYPTLLLNLEVKKALPAAGVRFLFSRLQTKMIRNGRYDLEVLVYDEGGDLVALSHHVCFAVGSERNLAARRKATTVEEKL</sequence>
<dbReference type="InterPro" id="IPR049449">
    <property type="entry name" value="TesB_ACOT8-like_N"/>
</dbReference>
<feature type="domain" description="Acyl-CoA thioesterase-like N-terminal HotDog" evidence="1">
    <location>
        <begin position="22"/>
        <end position="110"/>
    </location>
</feature>
<dbReference type="InterPro" id="IPR042171">
    <property type="entry name" value="Acyl-CoA_hotdog"/>
</dbReference>
<evidence type="ECO:0008006" key="5">
    <source>
        <dbReference type="Google" id="ProtNLM"/>
    </source>
</evidence>
<protein>
    <recommendedName>
        <fullName evidence="5">Thioesterase family protein</fullName>
    </recommendedName>
</protein>
<dbReference type="Pfam" id="PF13622">
    <property type="entry name" value="4HBT_3"/>
    <property type="match status" value="1"/>
</dbReference>
<dbReference type="InterPro" id="IPR052389">
    <property type="entry name" value="Sec_Metab_Biosynth-Assoc"/>
</dbReference>
<dbReference type="Proteomes" id="UP001296104">
    <property type="component" value="Unassembled WGS sequence"/>
</dbReference>
<evidence type="ECO:0000313" key="4">
    <source>
        <dbReference type="Proteomes" id="UP001296104"/>
    </source>
</evidence>
<organism evidence="3 4">
    <name type="scientific">Lecanosticta acicola</name>
    <dbReference type="NCBI Taxonomy" id="111012"/>
    <lineage>
        <taxon>Eukaryota</taxon>
        <taxon>Fungi</taxon>
        <taxon>Dikarya</taxon>
        <taxon>Ascomycota</taxon>
        <taxon>Pezizomycotina</taxon>
        <taxon>Dothideomycetes</taxon>
        <taxon>Dothideomycetidae</taxon>
        <taxon>Mycosphaerellales</taxon>
        <taxon>Mycosphaerellaceae</taxon>
        <taxon>Lecanosticta</taxon>
    </lineage>
</organism>
<dbReference type="InterPro" id="IPR029069">
    <property type="entry name" value="HotDog_dom_sf"/>
</dbReference>
<reference evidence="3" key="1">
    <citation type="submission" date="2023-11" db="EMBL/GenBank/DDBJ databases">
        <authorList>
            <person name="Alioto T."/>
            <person name="Alioto T."/>
            <person name="Gomez Garrido J."/>
        </authorList>
    </citation>
    <scope>NUCLEOTIDE SEQUENCE</scope>
</reference>
<evidence type="ECO:0000259" key="2">
    <source>
        <dbReference type="Pfam" id="PF20789"/>
    </source>
</evidence>
<name>A0AAI9EAM5_9PEZI</name>
<gene>
    <name evidence="3" type="ORF">LECACI_7A004580</name>
</gene>
<dbReference type="AlphaFoldDB" id="A0AAI9EAM5"/>
<dbReference type="SUPFAM" id="SSF54637">
    <property type="entry name" value="Thioesterase/thiol ester dehydrase-isomerase"/>
    <property type="match status" value="2"/>
</dbReference>
<evidence type="ECO:0000259" key="1">
    <source>
        <dbReference type="Pfam" id="PF13622"/>
    </source>
</evidence>
<dbReference type="EMBL" id="CAVMBE010000025">
    <property type="protein sequence ID" value="CAK4015937.1"/>
    <property type="molecule type" value="Genomic_DNA"/>
</dbReference>
<evidence type="ECO:0000313" key="3">
    <source>
        <dbReference type="EMBL" id="CAK4015937.1"/>
    </source>
</evidence>
<comment type="caution">
    <text evidence="3">The sequence shown here is derived from an EMBL/GenBank/DDBJ whole genome shotgun (WGS) entry which is preliminary data.</text>
</comment>
<feature type="domain" description="Acyl-CoA thioesterase-like C-terminal" evidence="2">
    <location>
        <begin position="156"/>
        <end position="305"/>
    </location>
</feature>
<dbReference type="InterPro" id="IPR049450">
    <property type="entry name" value="ACOT8-like_C"/>
</dbReference>
<keyword evidence="4" id="KW-1185">Reference proteome</keyword>
<dbReference type="Gene3D" id="2.40.160.210">
    <property type="entry name" value="Acyl-CoA thioesterase, double hotdog domain"/>
    <property type="match status" value="2"/>
</dbReference>
<dbReference type="PANTHER" id="PTHR38110">
    <property type="entry name" value="CHROMOSOME 23, WHOLE GENOME SHOTGUN SEQUENCE"/>
    <property type="match status" value="1"/>
</dbReference>
<accession>A0AAI9EAM5</accession>
<proteinExistence type="predicted"/>
<dbReference type="Pfam" id="PF20789">
    <property type="entry name" value="4HBT_3C"/>
    <property type="match status" value="1"/>
</dbReference>
<dbReference type="PANTHER" id="PTHR38110:SF1">
    <property type="entry name" value="THIOESTERASE DOMAIN-CONTAINING PROTEIN"/>
    <property type="match status" value="1"/>
</dbReference>